<evidence type="ECO:0000313" key="1">
    <source>
        <dbReference type="EMBL" id="KKR11928.1"/>
    </source>
</evidence>
<organism evidence="1 2">
    <name type="scientific">Candidatus Woesebacteria bacterium GW2011_GWA1_39_21</name>
    <dbReference type="NCBI Taxonomy" id="1618550"/>
    <lineage>
        <taxon>Bacteria</taxon>
        <taxon>Candidatus Woeseibacteriota</taxon>
    </lineage>
</organism>
<dbReference type="Proteomes" id="UP000034246">
    <property type="component" value="Unassembled WGS sequence"/>
</dbReference>
<reference evidence="1 2" key="1">
    <citation type="journal article" date="2015" name="Nature">
        <title>rRNA introns, odd ribosomes, and small enigmatic genomes across a large radiation of phyla.</title>
        <authorList>
            <person name="Brown C.T."/>
            <person name="Hug L.A."/>
            <person name="Thomas B.C."/>
            <person name="Sharon I."/>
            <person name="Castelle C.J."/>
            <person name="Singh A."/>
            <person name="Wilkins M.J."/>
            <person name="Williams K.H."/>
            <person name="Banfield J.F."/>
        </authorList>
    </citation>
    <scope>NUCLEOTIDE SEQUENCE [LARGE SCALE GENOMIC DNA]</scope>
</reference>
<comment type="caution">
    <text evidence="1">The sequence shown here is derived from an EMBL/GenBank/DDBJ whole genome shotgun (WGS) entry which is preliminary data.</text>
</comment>
<dbReference type="AlphaFoldDB" id="A0A0G0N8Z0"/>
<sequence>MAERKTTEKKEGENKRLEEIQKKAPSLFNNALLKLSNISELKDVLTRDFLESGLKPDNNRVQFDRNGYKYVVILSRQVTDERLDVDKTKDGVSEGITLWLIYDEKHDESCRLFSGSRGNLDHAVVSHKVFDWNGKKEHTQFVNTQEALDKTSEFISSL</sequence>
<dbReference type="EMBL" id="LBWP01000002">
    <property type="protein sequence ID" value="KKR11928.1"/>
    <property type="molecule type" value="Genomic_DNA"/>
</dbReference>
<proteinExistence type="predicted"/>
<evidence type="ECO:0000313" key="2">
    <source>
        <dbReference type="Proteomes" id="UP000034246"/>
    </source>
</evidence>
<gene>
    <name evidence="1" type="ORF">UT39_C0002G0109</name>
</gene>
<protein>
    <submittedName>
        <fullName evidence="1">Uncharacterized protein</fullName>
    </submittedName>
</protein>
<accession>A0A0G0N8Z0</accession>
<name>A0A0G0N8Z0_9BACT</name>